<organism evidence="6 7">
    <name type="scientific">Pterulicium gracile</name>
    <dbReference type="NCBI Taxonomy" id="1884261"/>
    <lineage>
        <taxon>Eukaryota</taxon>
        <taxon>Fungi</taxon>
        <taxon>Dikarya</taxon>
        <taxon>Basidiomycota</taxon>
        <taxon>Agaricomycotina</taxon>
        <taxon>Agaricomycetes</taxon>
        <taxon>Agaricomycetidae</taxon>
        <taxon>Agaricales</taxon>
        <taxon>Pleurotineae</taxon>
        <taxon>Pterulaceae</taxon>
        <taxon>Pterulicium</taxon>
    </lineage>
</organism>
<gene>
    <name evidence="6" type="ORF">BDV98DRAFT_173902</name>
</gene>
<keyword evidence="1" id="KW-0479">Metal-binding</keyword>
<accession>A0A5C3QC52</accession>
<feature type="domain" description="MYND-type" evidence="5">
    <location>
        <begin position="1"/>
        <end position="35"/>
    </location>
</feature>
<evidence type="ECO:0000313" key="6">
    <source>
        <dbReference type="EMBL" id="TFK99612.1"/>
    </source>
</evidence>
<dbReference type="AlphaFoldDB" id="A0A5C3QC52"/>
<evidence type="ECO:0000256" key="2">
    <source>
        <dbReference type="ARBA" id="ARBA00022771"/>
    </source>
</evidence>
<evidence type="ECO:0000256" key="1">
    <source>
        <dbReference type="ARBA" id="ARBA00022723"/>
    </source>
</evidence>
<dbReference type="GO" id="GO:0008270">
    <property type="term" value="F:zinc ion binding"/>
    <property type="evidence" value="ECO:0007669"/>
    <property type="project" value="UniProtKB-KW"/>
</dbReference>
<dbReference type="SUPFAM" id="SSF144232">
    <property type="entry name" value="HIT/MYND zinc finger-like"/>
    <property type="match status" value="1"/>
</dbReference>
<dbReference type="Pfam" id="PF01753">
    <property type="entry name" value="zf-MYND"/>
    <property type="match status" value="1"/>
</dbReference>
<dbReference type="OrthoDB" id="341421at2759"/>
<protein>
    <recommendedName>
        <fullName evidence="5">MYND-type domain-containing protein</fullName>
    </recommendedName>
</protein>
<evidence type="ECO:0000259" key="5">
    <source>
        <dbReference type="PROSITE" id="PS50865"/>
    </source>
</evidence>
<dbReference type="EMBL" id="ML178833">
    <property type="protein sequence ID" value="TFK99612.1"/>
    <property type="molecule type" value="Genomic_DNA"/>
</dbReference>
<dbReference type="PROSITE" id="PS50865">
    <property type="entry name" value="ZF_MYND_2"/>
    <property type="match status" value="1"/>
</dbReference>
<evidence type="ECO:0000256" key="4">
    <source>
        <dbReference type="PROSITE-ProRule" id="PRU00134"/>
    </source>
</evidence>
<dbReference type="InterPro" id="IPR002893">
    <property type="entry name" value="Znf_MYND"/>
</dbReference>
<dbReference type="Proteomes" id="UP000305067">
    <property type="component" value="Unassembled WGS sequence"/>
</dbReference>
<reference evidence="6 7" key="1">
    <citation type="journal article" date="2019" name="Nat. Ecol. Evol.">
        <title>Megaphylogeny resolves global patterns of mushroom evolution.</title>
        <authorList>
            <person name="Varga T."/>
            <person name="Krizsan K."/>
            <person name="Foldi C."/>
            <person name="Dima B."/>
            <person name="Sanchez-Garcia M."/>
            <person name="Sanchez-Ramirez S."/>
            <person name="Szollosi G.J."/>
            <person name="Szarkandi J.G."/>
            <person name="Papp V."/>
            <person name="Albert L."/>
            <person name="Andreopoulos W."/>
            <person name="Angelini C."/>
            <person name="Antonin V."/>
            <person name="Barry K.W."/>
            <person name="Bougher N.L."/>
            <person name="Buchanan P."/>
            <person name="Buyck B."/>
            <person name="Bense V."/>
            <person name="Catcheside P."/>
            <person name="Chovatia M."/>
            <person name="Cooper J."/>
            <person name="Damon W."/>
            <person name="Desjardin D."/>
            <person name="Finy P."/>
            <person name="Geml J."/>
            <person name="Haridas S."/>
            <person name="Hughes K."/>
            <person name="Justo A."/>
            <person name="Karasinski D."/>
            <person name="Kautmanova I."/>
            <person name="Kiss B."/>
            <person name="Kocsube S."/>
            <person name="Kotiranta H."/>
            <person name="LaButti K.M."/>
            <person name="Lechner B.E."/>
            <person name="Liimatainen K."/>
            <person name="Lipzen A."/>
            <person name="Lukacs Z."/>
            <person name="Mihaltcheva S."/>
            <person name="Morgado L.N."/>
            <person name="Niskanen T."/>
            <person name="Noordeloos M.E."/>
            <person name="Ohm R.A."/>
            <person name="Ortiz-Santana B."/>
            <person name="Ovrebo C."/>
            <person name="Racz N."/>
            <person name="Riley R."/>
            <person name="Savchenko A."/>
            <person name="Shiryaev A."/>
            <person name="Soop K."/>
            <person name="Spirin V."/>
            <person name="Szebenyi C."/>
            <person name="Tomsovsky M."/>
            <person name="Tulloss R.E."/>
            <person name="Uehling J."/>
            <person name="Grigoriev I.V."/>
            <person name="Vagvolgyi C."/>
            <person name="Papp T."/>
            <person name="Martin F.M."/>
            <person name="Miettinen O."/>
            <person name="Hibbett D.S."/>
            <person name="Nagy L.G."/>
        </authorList>
    </citation>
    <scope>NUCLEOTIDE SEQUENCE [LARGE SCALE GENOMIC DNA]</scope>
    <source>
        <strain evidence="6 7">CBS 309.79</strain>
    </source>
</reference>
<keyword evidence="7" id="KW-1185">Reference proteome</keyword>
<name>A0A5C3QC52_9AGAR</name>
<proteinExistence type="predicted"/>
<keyword evidence="2 4" id="KW-0863">Zinc-finger</keyword>
<evidence type="ECO:0000256" key="3">
    <source>
        <dbReference type="ARBA" id="ARBA00022833"/>
    </source>
</evidence>
<sequence length="227" mass="26381">MKPSDDVKMCAHCKVARYCARECQKFAWPMHPKACQNAARQRESNTEPLSREGKQLDDEVGKWMKYWRTHVVNMGLEAIDLVNHPGRLKENVWVIVLTQNKTVPLQTFRMEVCLVHSPLRHAYLLRPSNWRQPLAATIWSHEKLANRIRKNAPGIKEDLSKAGSPTTAVLTAYTPPFSPTPTSASCGMVSLTLMSTPRGLGRRHRRGGRKRRWRRLWIWIVRRRRRR</sequence>
<dbReference type="Gene3D" id="6.10.140.2220">
    <property type="match status" value="1"/>
</dbReference>
<evidence type="ECO:0000313" key="7">
    <source>
        <dbReference type="Proteomes" id="UP000305067"/>
    </source>
</evidence>
<keyword evidence="3" id="KW-0862">Zinc</keyword>